<feature type="region of interest" description="Disordered" evidence="1">
    <location>
        <begin position="57"/>
        <end position="118"/>
    </location>
</feature>
<dbReference type="EMBL" id="WHUW01000030">
    <property type="protein sequence ID" value="KAF8434181.1"/>
    <property type="molecule type" value="Genomic_DNA"/>
</dbReference>
<feature type="compositionally biased region" description="Polar residues" evidence="1">
    <location>
        <begin position="102"/>
        <end position="118"/>
    </location>
</feature>
<feature type="compositionally biased region" description="Polar residues" evidence="1">
    <location>
        <begin position="1"/>
        <end position="11"/>
    </location>
</feature>
<keyword evidence="3" id="KW-1185">Reference proteome</keyword>
<feature type="region of interest" description="Disordered" evidence="1">
    <location>
        <begin position="1"/>
        <end position="21"/>
    </location>
</feature>
<sequence>MTNSWASSSLDQHGVHIRHLGHPRPTRYQLFERHGSSASGRCQRFSSSMATAFLSSTEANFTTRPSAPRKPLKTKWGEWKKGASTLTAPRSGASSARRKANDSVTSNFFSQTPNRHDH</sequence>
<name>A0AAD4GBS4_BOLED</name>
<protein>
    <submittedName>
        <fullName evidence="2">Uncharacterized protein</fullName>
    </submittedName>
</protein>
<comment type="caution">
    <text evidence="2">The sequence shown here is derived from an EMBL/GenBank/DDBJ whole genome shotgun (WGS) entry which is preliminary data.</text>
</comment>
<feature type="compositionally biased region" description="Polar residues" evidence="1">
    <location>
        <begin position="84"/>
        <end position="94"/>
    </location>
</feature>
<organism evidence="2 3">
    <name type="scientific">Boletus edulis BED1</name>
    <dbReference type="NCBI Taxonomy" id="1328754"/>
    <lineage>
        <taxon>Eukaryota</taxon>
        <taxon>Fungi</taxon>
        <taxon>Dikarya</taxon>
        <taxon>Basidiomycota</taxon>
        <taxon>Agaricomycotina</taxon>
        <taxon>Agaricomycetes</taxon>
        <taxon>Agaricomycetidae</taxon>
        <taxon>Boletales</taxon>
        <taxon>Boletineae</taxon>
        <taxon>Boletaceae</taxon>
        <taxon>Boletoideae</taxon>
        <taxon>Boletus</taxon>
    </lineage>
</organism>
<proteinExistence type="predicted"/>
<accession>A0AAD4GBS4</accession>
<evidence type="ECO:0000313" key="2">
    <source>
        <dbReference type="EMBL" id="KAF8434181.1"/>
    </source>
</evidence>
<gene>
    <name evidence="2" type="ORF">L210DRAFT_2672173</name>
</gene>
<dbReference type="AlphaFoldDB" id="A0AAD4GBS4"/>
<evidence type="ECO:0000313" key="3">
    <source>
        <dbReference type="Proteomes" id="UP001194468"/>
    </source>
</evidence>
<reference evidence="2" key="1">
    <citation type="submission" date="2019-10" db="EMBL/GenBank/DDBJ databases">
        <authorList>
            <consortium name="DOE Joint Genome Institute"/>
            <person name="Kuo A."/>
            <person name="Miyauchi S."/>
            <person name="Kiss E."/>
            <person name="Drula E."/>
            <person name="Kohler A."/>
            <person name="Sanchez-Garcia M."/>
            <person name="Andreopoulos B."/>
            <person name="Barry K.W."/>
            <person name="Bonito G."/>
            <person name="Buee M."/>
            <person name="Carver A."/>
            <person name="Chen C."/>
            <person name="Cichocki N."/>
            <person name="Clum A."/>
            <person name="Culley D."/>
            <person name="Crous P.W."/>
            <person name="Fauchery L."/>
            <person name="Girlanda M."/>
            <person name="Hayes R."/>
            <person name="Keri Z."/>
            <person name="LaButti K."/>
            <person name="Lipzen A."/>
            <person name="Lombard V."/>
            <person name="Magnuson J."/>
            <person name="Maillard F."/>
            <person name="Morin E."/>
            <person name="Murat C."/>
            <person name="Nolan M."/>
            <person name="Ohm R."/>
            <person name="Pangilinan J."/>
            <person name="Pereira M."/>
            <person name="Perotto S."/>
            <person name="Peter M."/>
            <person name="Riley R."/>
            <person name="Sitrit Y."/>
            <person name="Stielow B."/>
            <person name="Szollosi G."/>
            <person name="Zifcakova L."/>
            <person name="Stursova M."/>
            <person name="Spatafora J.W."/>
            <person name="Tedersoo L."/>
            <person name="Vaario L.-M."/>
            <person name="Yamada A."/>
            <person name="Yan M."/>
            <person name="Wang P."/>
            <person name="Xu J."/>
            <person name="Bruns T."/>
            <person name="Baldrian P."/>
            <person name="Vilgalys R."/>
            <person name="Henrissat B."/>
            <person name="Grigoriev I.V."/>
            <person name="Hibbett D."/>
            <person name="Nagy L.G."/>
            <person name="Martin F.M."/>
        </authorList>
    </citation>
    <scope>NUCLEOTIDE SEQUENCE</scope>
    <source>
        <strain evidence="2">BED1</strain>
    </source>
</reference>
<reference evidence="2" key="2">
    <citation type="journal article" date="2020" name="Nat. Commun.">
        <title>Large-scale genome sequencing of mycorrhizal fungi provides insights into the early evolution of symbiotic traits.</title>
        <authorList>
            <person name="Miyauchi S."/>
            <person name="Kiss E."/>
            <person name="Kuo A."/>
            <person name="Drula E."/>
            <person name="Kohler A."/>
            <person name="Sanchez-Garcia M."/>
            <person name="Morin E."/>
            <person name="Andreopoulos B."/>
            <person name="Barry K.W."/>
            <person name="Bonito G."/>
            <person name="Buee M."/>
            <person name="Carver A."/>
            <person name="Chen C."/>
            <person name="Cichocki N."/>
            <person name="Clum A."/>
            <person name="Culley D."/>
            <person name="Crous P.W."/>
            <person name="Fauchery L."/>
            <person name="Girlanda M."/>
            <person name="Hayes R.D."/>
            <person name="Keri Z."/>
            <person name="LaButti K."/>
            <person name="Lipzen A."/>
            <person name="Lombard V."/>
            <person name="Magnuson J."/>
            <person name="Maillard F."/>
            <person name="Murat C."/>
            <person name="Nolan M."/>
            <person name="Ohm R.A."/>
            <person name="Pangilinan J."/>
            <person name="Pereira M.F."/>
            <person name="Perotto S."/>
            <person name="Peter M."/>
            <person name="Pfister S."/>
            <person name="Riley R."/>
            <person name="Sitrit Y."/>
            <person name="Stielow J.B."/>
            <person name="Szollosi G."/>
            <person name="Zifcakova L."/>
            <person name="Stursova M."/>
            <person name="Spatafora J.W."/>
            <person name="Tedersoo L."/>
            <person name="Vaario L.M."/>
            <person name="Yamada A."/>
            <person name="Yan M."/>
            <person name="Wang P."/>
            <person name="Xu J."/>
            <person name="Bruns T."/>
            <person name="Baldrian P."/>
            <person name="Vilgalys R."/>
            <person name="Dunand C."/>
            <person name="Henrissat B."/>
            <person name="Grigoriev I.V."/>
            <person name="Hibbett D."/>
            <person name="Nagy L.G."/>
            <person name="Martin F.M."/>
        </authorList>
    </citation>
    <scope>NUCLEOTIDE SEQUENCE</scope>
    <source>
        <strain evidence="2">BED1</strain>
    </source>
</reference>
<dbReference type="Proteomes" id="UP001194468">
    <property type="component" value="Unassembled WGS sequence"/>
</dbReference>
<evidence type="ECO:0000256" key="1">
    <source>
        <dbReference type="SAM" id="MobiDB-lite"/>
    </source>
</evidence>